<evidence type="ECO:0000313" key="1">
    <source>
        <dbReference type="EMBL" id="MDH6181335.1"/>
    </source>
</evidence>
<dbReference type="InterPro" id="IPR032580">
    <property type="entry name" value="SatD"/>
</dbReference>
<name>A0ABT6KMV1_9MICO</name>
<keyword evidence="2" id="KW-1185">Reference proteome</keyword>
<sequence>MNDLTGAAVIVDLVRSRHHPDRALAQQRIVDALDSVGERIPALLPLQPTVGDEFQGMYGSIHDALTATLLIRLSLPDDLDCRFGIGIGESRDISDGPTPIRDGSAWWSARAAIGEAQRRENDDEPWLRTWIDVDPGHTHLADAAITNAYLICRDQLLSSQTPNSRRALLGHLLGETQHETAAALGVSQPAVSRALAKGSATAITASTHLIRENTP</sequence>
<dbReference type="EMBL" id="JARXVQ010000001">
    <property type="protein sequence ID" value="MDH6181335.1"/>
    <property type="molecule type" value="Genomic_DNA"/>
</dbReference>
<proteinExistence type="predicted"/>
<accession>A0ABT6KMV1</accession>
<dbReference type="Pfam" id="PF16264">
    <property type="entry name" value="SatD"/>
    <property type="match status" value="1"/>
</dbReference>
<evidence type="ECO:0000313" key="2">
    <source>
        <dbReference type="Proteomes" id="UP001160142"/>
    </source>
</evidence>
<evidence type="ECO:0008006" key="3">
    <source>
        <dbReference type="Google" id="ProtNLM"/>
    </source>
</evidence>
<gene>
    <name evidence="1" type="ORF">M2152_001517</name>
</gene>
<reference evidence="1 2" key="1">
    <citation type="submission" date="2023-04" db="EMBL/GenBank/DDBJ databases">
        <title>Genome Encyclopedia of Bacteria and Archaea VI: Functional Genomics of Type Strains.</title>
        <authorList>
            <person name="Whitman W."/>
        </authorList>
    </citation>
    <scope>NUCLEOTIDE SEQUENCE [LARGE SCALE GENOMIC DNA]</scope>
    <source>
        <strain evidence="1 2">SG_E_30_P1</strain>
    </source>
</reference>
<dbReference type="Proteomes" id="UP001160142">
    <property type="component" value="Unassembled WGS sequence"/>
</dbReference>
<organism evidence="1 2">
    <name type="scientific">Antiquaquibacter oligotrophicus</name>
    <dbReference type="NCBI Taxonomy" id="2880260"/>
    <lineage>
        <taxon>Bacteria</taxon>
        <taxon>Bacillati</taxon>
        <taxon>Actinomycetota</taxon>
        <taxon>Actinomycetes</taxon>
        <taxon>Micrococcales</taxon>
        <taxon>Microbacteriaceae</taxon>
        <taxon>Antiquaquibacter</taxon>
    </lineage>
</organism>
<protein>
    <recommendedName>
        <fullName evidence="3">SatD family protein</fullName>
    </recommendedName>
</protein>
<dbReference type="RefSeq" id="WP_322133652.1">
    <property type="nucleotide sequence ID" value="NZ_CP085036.1"/>
</dbReference>
<comment type="caution">
    <text evidence="1">The sequence shown here is derived from an EMBL/GenBank/DDBJ whole genome shotgun (WGS) entry which is preliminary data.</text>
</comment>